<protein>
    <recommendedName>
        <fullName evidence="2">histidine kinase</fullName>
        <ecNumber evidence="2">2.7.13.3</ecNumber>
    </recommendedName>
</protein>
<evidence type="ECO:0000256" key="4">
    <source>
        <dbReference type="ARBA" id="ARBA00022679"/>
    </source>
</evidence>
<keyword evidence="5" id="KW-0547">Nucleotide-binding</keyword>
<reference evidence="9" key="1">
    <citation type="journal article" date="2014" name="Front. Microbiol.">
        <title>High frequency of phylogenetically diverse reductive dehalogenase-homologous genes in deep subseafloor sedimentary metagenomes.</title>
        <authorList>
            <person name="Kawai M."/>
            <person name="Futagami T."/>
            <person name="Toyoda A."/>
            <person name="Takaki Y."/>
            <person name="Nishi S."/>
            <person name="Hori S."/>
            <person name="Arai W."/>
            <person name="Tsubouchi T."/>
            <person name="Morono Y."/>
            <person name="Uchiyama I."/>
            <person name="Ito T."/>
            <person name="Fujiyama A."/>
            <person name="Inagaki F."/>
            <person name="Takami H."/>
        </authorList>
    </citation>
    <scope>NUCLEOTIDE SEQUENCE</scope>
    <source>
        <strain evidence="9">Expedition CK06-06</strain>
    </source>
</reference>
<keyword evidence="6" id="KW-0418">Kinase</keyword>
<gene>
    <name evidence="9" type="ORF">S06H3_35697</name>
</gene>
<name>X1P2E3_9ZZZZ</name>
<organism evidence="9">
    <name type="scientific">marine sediment metagenome</name>
    <dbReference type="NCBI Taxonomy" id="412755"/>
    <lineage>
        <taxon>unclassified sequences</taxon>
        <taxon>metagenomes</taxon>
        <taxon>ecological metagenomes</taxon>
    </lineage>
</organism>
<feature type="domain" description="Signal transduction histidine kinase subgroup 3 dimerisation and phosphoacceptor" evidence="8">
    <location>
        <begin position="22"/>
        <end position="90"/>
    </location>
</feature>
<dbReference type="InterPro" id="IPR050482">
    <property type="entry name" value="Sensor_HK_TwoCompSys"/>
</dbReference>
<dbReference type="EC" id="2.7.13.3" evidence="2"/>
<keyword evidence="3" id="KW-0597">Phosphoprotein</keyword>
<accession>X1P2E3</accession>
<evidence type="ECO:0000256" key="3">
    <source>
        <dbReference type="ARBA" id="ARBA00022553"/>
    </source>
</evidence>
<sequence length="113" mass="13095">MAEREEERQVYMSQIFKAQENERQHIAQELHDGTIQELLVIANRAQTLVSGDGNETTVQKREHAEWVRDAILQLLEDLRRLSLDLRPSVLDDIGLVPALRWFTDHLNHEGGIE</sequence>
<evidence type="ECO:0000256" key="1">
    <source>
        <dbReference type="ARBA" id="ARBA00000085"/>
    </source>
</evidence>
<dbReference type="GO" id="GO:0016020">
    <property type="term" value="C:membrane"/>
    <property type="evidence" value="ECO:0007669"/>
    <property type="project" value="InterPro"/>
</dbReference>
<evidence type="ECO:0000256" key="2">
    <source>
        <dbReference type="ARBA" id="ARBA00012438"/>
    </source>
</evidence>
<dbReference type="Gene3D" id="1.20.5.1930">
    <property type="match status" value="1"/>
</dbReference>
<dbReference type="InterPro" id="IPR011712">
    <property type="entry name" value="Sig_transdc_His_kin_sub3_dim/P"/>
</dbReference>
<evidence type="ECO:0000256" key="6">
    <source>
        <dbReference type="ARBA" id="ARBA00022777"/>
    </source>
</evidence>
<dbReference type="Pfam" id="PF07730">
    <property type="entry name" value="HisKA_3"/>
    <property type="match status" value="1"/>
</dbReference>
<dbReference type="GO" id="GO:0046983">
    <property type="term" value="F:protein dimerization activity"/>
    <property type="evidence" value="ECO:0007669"/>
    <property type="project" value="InterPro"/>
</dbReference>
<dbReference type="GO" id="GO:0000155">
    <property type="term" value="F:phosphorelay sensor kinase activity"/>
    <property type="evidence" value="ECO:0007669"/>
    <property type="project" value="InterPro"/>
</dbReference>
<proteinExistence type="predicted"/>
<comment type="catalytic activity">
    <reaction evidence="1">
        <text>ATP + protein L-histidine = ADP + protein N-phospho-L-histidine.</text>
        <dbReference type="EC" id="2.7.13.3"/>
    </reaction>
</comment>
<evidence type="ECO:0000313" key="9">
    <source>
        <dbReference type="EMBL" id="GAI25074.1"/>
    </source>
</evidence>
<feature type="non-terminal residue" evidence="9">
    <location>
        <position position="113"/>
    </location>
</feature>
<keyword evidence="7" id="KW-0067">ATP-binding</keyword>
<keyword evidence="4" id="KW-0808">Transferase</keyword>
<evidence type="ECO:0000256" key="7">
    <source>
        <dbReference type="ARBA" id="ARBA00022840"/>
    </source>
</evidence>
<dbReference type="GO" id="GO:0005524">
    <property type="term" value="F:ATP binding"/>
    <property type="evidence" value="ECO:0007669"/>
    <property type="project" value="UniProtKB-KW"/>
</dbReference>
<dbReference type="PANTHER" id="PTHR24421:SF10">
    <property type="entry name" value="NITRATE_NITRITE SENSOR PROTEIN NARQ"/>
    <property type="match status" value="1"/>
</dbReference>
<dbReference type="PANTHER" id="PTHR24421">
    <property type="entry name" value="NITRATE/NITRITE SENSOR PROTEIN NARX-RELATED"/>
    <property type="match status" value="1"/>
</dbReference>
<dbReference type="EMBL" id="BARV01021564">
    <property type="protein sequence ID" value="GAI25074.1"/>
    <property type="molecule type" value="Genomic_DNA"/>
</dbReference>
<comment type="caution">
    <text evidence="9">The sequence shown here is derived from an EMBL/GenBank/DDBJ whole genome shotgun (WGS) entry which is preliminary data.</text>
</comment>
<evidence type="ECO:0000256" key="5">
    <source>
        <dbReference type="ARBA" id="ARBA00022741"/>
    </source>
</evidence>
<dbReference type="AlphaFoldDB" id="X1P2E3"/>
<evidence type="ECO:0000259" key="8">
    <source>
        <dbReference type="Pfam" id="PF07730"/>
    </source>
</evidence>